<name>A0A6C2UCF1_PONDE</name>
<gene>
    <name evidence="3" type="ORF">PDESU_06460</name>
</gene>
<dbReference type="RefSeq" id="WP_136083323.1">
    <property type="nucleotide sequence ID" value="NZ_CAAHFG010000005.1"/>
</dbReference>
<evidence type="ECO:0000313" key="3">
    <source>
        <dbReference type="EMBL" id="VGO17858.1"/>
    </source>
</evidence>
<protein>
    <submittedName>
        <fullName evidence="3">Uncharacterized protein</fullName>
    </submittedName>
</protein>
<dbReference type="EMBL" id="CAAHFG010000005">
    <property type="protein sequence ID" value="VGO17858.1"/>
    <property type="molecule type" value="Genomic_DNA"/>
</dbReference>
<dbReference type="Proteomes" id="UP000366872">
    <property type="component" value="Unassembled WGS sequence"/>
</dbReference>
<feature type="compositionally biased region" description="Basic and acidic residues" evidence="1">
    <location>
        <begin position="149"/>
        <end position="165"/>
    </location>
</feature>
<sequence length="182" mass="21013">MKTLATILFLAVALPALAQTTNDVADIDSTYFHPAASMYIHGDTASASNLVVQGLAHYPENGKLLRLKELIDQQQEQNQDQDDQQQNQDQQNEQDQNQDQQQDQDQQNQDEQQNEQDQQQNQDQQQQDQQQDPQQQQEPPRAEQMSQDEAERLLDAMKQEEENKRLQLHPVLGAPVKVDKDW</sequence>
<evidence type="ECO:0000256" key="2">
    <source>
        <dbReference type="SAM" id="SignalP"/>
    </source>
</evidence>
<proteinExistence type="predicted"/>
<evidence type="ECO:0000313" key="4">
    <source>
        <dbReference type="Proteomes" id="UP000366872"/>
    </source>
</evidence>
<organism evidence="3 4">
    <name type="scientific">Pontiella desulfatans</name>
    <dbReference type="NCBI Taxonomy" id="2750659"/>
    <lineage>
        <taxon>Bacteria</taxon>
        <taxon>Pseudomonadati</taxon>
        <taxon>Kiritimatiellota</taxon>
        <taxon>Kiritimatiellia</taxon>
        <taxon>Kiritimatiellales</taxon>
        <taxon>Pontiellaceae</taxon>
        <taxon>Pontiella</taxon>
    </lineage>
</organism>
<keyword evidence="2" id="KW-0732">Signal</keyword>
<accession>A0A6C2UCF1</accession>
<feature type="region of interest" description="Disordered" evidence="1">
    <location>
        <begin position="73"/>
        <end position="182"/>
    </location>
</feature>
<evidence type="ECO:0000256" key="1">
    <source>
        <dbReference type="SAM" id="MobiDB-lite"/>
    </source>
</evidence>
<keyword evidence="4" id="KW-1185">Reference proteome</keyword>
<feature type="signal peptide" evidence="2">
    <location>
        <begin position="1"/>
        <end position="18"/>
    </location>
</feature>
<dbReference type="AlphaFoldDB" id="A0A6C2UCF1"/>
<feature type="compositionally biased region" description="Low complexity" evidence="1">
    <location>
        <begin position="73"/>
        <end position="138"/>
    </location>
</feature>
<feature type="chain" id="PRO_5025361938" evidence="2">
    <location>
        <begin position="19"/>
        <end position="182"/>
    </location>
</feature>
<reference evidence="3 4" key="1">
    <citation type="submission" date="2019-04" db="EMBL/GenBank/DDBJ databases">
        <authorList>
            <person name="Van Vliet M D."/>
        </authorList>
    </citation>
    <scope>NUCLEOTIDE SEQUENCE [LARGE SCALE GENOMIC DNA]</scope>
    <source>
        <strain evidence="3 4">F1</strain>
    </source>
</reference>